<accession>A0ABW7ERB2</accession>
<sequence length="366" mass="41079">MPKPPDLDTLRRHAVARSLFAPTTLMAAVERLGGFVQADPLRAPARAQDLTLRHRVKGYQAGDLERRYPRLDLQEDFFINYGFVTPALRALMHPRTAHRVWDEPRWQLANAVLAEVGRLGEAHPAAVDAALGHGPVKNWFGGNSRLSTELLDGLHYRGRLDVVRRDSGTRIYRLAAPSLGQQAHPDPQAAMDAMADALVQKYAPLPAGSLSTLISMLASGARQWQDLRRTTFARAKARLPHARVDGMDWYWPAGEDPARGWRIPAQVRLLAPFDPVVWDRRRFEQLWGWAYRFEAYTPAAKRVRGHYALPLLWRDQVIGWANASVKGGALHVDCGYAADRAPREAGYQAALEDEIQRLADFLGARR</sequence>
<comment type="caution">
    <text evidence="1">The sequence shown here is derived from an EMBL/GenBank/DDBJ whole genome shotgun (WGS) entry which is preliminary data.</text>
</comment>
<evidence type="ECO:0000313" key="1">
    <source>
        <dbReference type="EMBL" id="MFG6416040.1"/>
    </source>
</evidence>
<dbReference type="PANTHER" id="PTHR30528:SF0">
    <property type="entry name" value="CYTOPLASMIC PROTEIN"/>
    <property type="match status" value="1"/>
</dbReference>
<dbReference type="PANTHER" id="PTHR30528">
    <property type="entry name" value="CYTOPLASMIC PROTEIN"/>
    <property type="match status" value="1"/>
</dbReference>
<reference evidence="1 2" key="1">
    <citation type="submission" date="2024-09" db="EMBL/GenBank/DDBJ databases">
        <title>Novel species of the genus Pelomonas and Roseateles isolated from streams.</title>
        <authorList>
            <person name="Lu H."/>
        </authorList>
    </citation>
    <scope>NUCLEOTIDE SEQUENCE [LARGE SCALE GENOMIC DNA]</scope>
    <source>
        <strain evidence="1 2">DC23W</strain>
    </source>
</reference>
<dbReference type="EMBL" id="JBIGHY010000007">
    <property type="protein sequence ID" value="MFG6416040.1"/>
    <property type="molecule type" value="Genomic_DNA"/>
</dbReference>
<dbReference type="Pfam" id="PF06224">
    <property type="entry name" value="AlkZ-like"/>
    <property type="match status" value="1"/>
</dbReference>
<protein>
    <submittedName>
        <fullName evidence="1">DNA glycosylase AlkZ-like family protein</fullName>
    </submittedName>
</protein>
<dbReference type="Proteomes" id="UP001606300">
    <property type="component" value="Unassembled WGS sequence"/>
</dbReference>
<name>A0ABW7ERB2_9BURK</name>
<dbReference type="InterPro" id="IPR009351">
    <property type="entry name" value="AlkZ-like"/>
</dbReference>
<organism evidence="1 2">
    <name type="scientific">Pelomonas dachongensis</name>
    <dbReference type="NCBI Taxonomy" id="3299029"/>
    <lineage>
        <taxon>Bacteria</taxon>
        <taxon>Pseudomonadati</taxon>
        <taxon>Pseudomonadota</taxon>
        <taxon>Betaproteobacteria</taxon>
        <taxon>Burkholderiales</taxon>
        <taxon>Sphaerotilaceae</taxon>
        <taxon>Roseateles</taxon>
    </lineage>
</organism>
<dbReference type="RefSeq" id="WP_394472107.1">
    <property type="nucleotide sequence ID" value="NZ_JBIGHY010000007.1"/>
</dbReference>
<proteinExistence type="predicted"/>
<gene>
    <name evidence="1" type="ORF">ACG02S_19260</name>
</gene>
<keyword evidence="2" id="KW-1185">Reference proteome</keyword>
<evidence type="ECO:0000313" key="2">
    <source>
        <dbReference type="Proteomes" id="UP001606300"/>
    </source>
</evidence>